<sequence>MASAIPRTFAPKKPTTNHFGHPAPVTWSASSFRTLGTSRVSSLALNFVVTRSHAPRAGPRSVAPNEELTVSPQSAISDMDLDQAALRVRQLEAEAIAMHDLAQRLNKEGCFEEAQAAYAAMHRLEDEASELAARVGCVACVLGEEGQEQPSLCTLDPALLVPYQRLHPVLPWLDRRSEPQVDVKTPLHQPLPQQPYSQPRSELLAFRASVLGARALGCVLGSALADAAAMGVHWVYDLALMDEIEKERRHLVATSASPSQSSECLSSSSCYGEHPFAYGLEFTDPPRSPFYSYTSGRNSPYGEQTLVLLRSLAEGAGGGDGVGATDGGIAMAAAPGLHCGHYASLFAQTFGPESGFNGYRDVSTKGFLRNFGRGIPPPLSGANDAQANCVARLAPLAAAFAAPALAYPSACPPDEEPQSNVSFVSSGIPLATASGAAAEVAPRSSDLFLHCVELATRVTQNTDAAVAWASAGAVVLEQLLLGSSAVAAVQHVIQDLESPQGRLVPFVRNLGPEIAGHLVRVLELRTTAVPVAVAALGRNCHMPNALQTPLHVVLHVEHMIRQRDAFTSVLDSTNYASHQGATAVTTGAMVNTEQETRYGGPGVAGLPYKTYVWAVRLAVREGGCCASRAAFVGACVGAMVAGLNPDESPSLGLPEDWLGRYPFAEKVRAWADMIVEARRQAS</sequence>
<feature type="coiled-coil region" evidence="1">
    <location>
        <begin position="88"/>
        <end position="134"/>
    </location>
</feature>
<keyword evidence="1" id="KW-0175">Coiled coil</keyword>
<keyword evidence="4" id="KW-1185">Reference proteome</keyword>
<name>A0ABQ5SH19_9CHLO</name>
<dbReference type="InterPro" id="IPR036705">
    <property type="entry name" value="Ribosyl_crysJ1_sf"/>
</dbReference>
<evidence type="ECO:0000256" key="1">
    <source>
        <dbReference type="SAM" id="Coils"/>
    </source>
</evidence>
<dbReference type="PANTHER" id="PTHR16222">
    <property type="entry name" value="ADP-RIBOSYLGLYCOHYDROLASE"/>
    <property type="match status" value="1"/>
</dbReference>
<comment type="caution">
    <text evidence="3">The sequence shown here is derived from an EMBL/GenBank/DDBJ whole genome shotgun (WGS) entry which is preliminary data.</text>
</comment>
<dbReference type="InterPro" id="IPR050792">
    <property type="entry name" value="ADP-ribosylglycohydrolase"/>
</dbReference>
<protein>
    <submittedName>
        <fullName evidence="3">Uncharacterized protein</fullName>
    </submittedName>
</protein>
<dbReference type="Pfam" id="PF03747">
    <property type="entry name" value="ADP_ribosyl_GH"/>
    <property type="match status" value="2"/>
</dbReference>
<proteinExistence type="predicted"/>
<gene>
    <name evidence="3" type="ORF">VaNZ11_013830</name>
</gene>
<evidence type="ECO:0000256" key="2">
    <source>
        <dbReference type="SAM" id="MobiDB-lite"/>
    </source>
</evidence>
<dbReference type="Proteomes" id="UP001165090">
    <property type="component" value="Unassembled WGS sequence"/>
</dbReference>
<organism evidence="3 4">
    <name type="scientific">Volvox africanus</name>
    <dbReference type="NCBI Taxonomy" id="51714"/>
    <lineage>
        <taxon>Eukaryota</taxon>
        <taxon>Viridiplantae</taxon>
        <taxon>Chlorophyta</taxon>
        <taxon>core chlorophytes</taxon>
        <taxon>Chlorophyceae</taxon>
        <taxon>CS clade</taxon>
        <taxon>Chlamydomonadales</taxon>
        <taxon>Volvocaceae</taxon>
        <taxon>Volvox</taxon>
    </lineage>
</organism>
<evidence type="ECO:0000313" key="4">
    <source>
        <dbReference type="Proteomes" id="UP001165090"/>
    </source>
</evidence>
<accession>A0ABQ5SH19</accession>
<dbReference type="Gene3D" id="1.10.4080.10">
    <property type="entry name" value="ADP-ribosylation/Crystallin J1"/>
    <property type="match status" value="1"/>
</dbReference>
<dbReference type="SUPFAM" id="SSF101478">
    <property type="entry name" value="ADP-ribosylglycohydrolase"/>
    <property type="match status" value="1"/>
</dbReference>
<feature type="region of interest" description="Disordered" evidence="2">
    <location>
        <begin position="1"/>
        <end position="23"/>
    </location>
</feature>
<dbReference type="InterPro" id="IPR005502">
    <property type="entry name" value="Ribosyl_crysJ1"/>
</dbReference>
<evidence type="ECO:0000313" key="3">
    <source>
        <dbReference type="EMBL" id="GLI69252.1"/>
    </source>
</evidence>
<dbReference type="PANTHER" id="PTHR16222:SF17">
    <property type="entry name" value="SELENOPROTEIN J"/>
    <property type="match status" value="1"/>
</dbReference>
<reference evidence="3 4" key="1">
    <citation type="journal article" date="2023" name="IScience">
        <title>Expanded male sex-determining region conserved during the evolution of homothallism in the green alga Volvox.</title>
        <authorList>
            <person name="Yamamoto K."/>
            <person name="Matsuzaki R."/>
            <person name="Mahakham W."/>
            <person name="Heman W."/>
            <person name="Sekimoto H."/>
            <person name="Kawachi M."/>
            <person name="Minakuchi Y."/>
            <person name="Toyoda A."/>
            <person name="Nozaki H."/>
        </authorList>
    </citation>
    <scope>NUCLEOTIDE SEQUENCE [LARGE SCALE GENOMIC DNA]</scope>
    <source>
        <strain evidence="3 4">NIES-4468</strain>
    </source>
</reference>
<dbReference type="EMBL" id="BSDZ01000080">
    <property type="protein sequence ID" value="GLI69252.1"/>
    <property type="molecule type" value="Genomic_DNA"/>
</dbReference>